<keyword evidence="2" id="KW-0472">Membrane</keyword>
<evidence type="ECO:0000313" key="5">
    <source>
        <dbReference type="RefSeq" id="XP_011303554.1"/>
    </source>
</evidence>
<dbReference type="RefSeq" id="XP_011303554.1">
    <property type="nucleotide sequence ID" value="XM_011305252.1"/>
</dbReference>
<dbReference type="RefSeq" id="XP_011303552.1">
    <property type="nucleotide sequence ID" value="XM_011305250.1"/>
</dbReference>
<accession>A0A9R1U1C4</accession>
<evidence type="ECO:0000256" key="2">
    <source>
        <dbReference type="SAM" id="Phobius"/>
    </source>
</evidence>
<feature type="region of interest" description="Disordered" evidence="1">
    <location>
        <begin position="77"/>
        <end position="108"/>
    </location>
</feature>
<dbReference type="AlphaFoldDB" id="A0A9R1U0I9"/>
<feature type="transmembrane region" description="Helical" evidence="2">
    <location>
        <begin position="137"/>
        <end position="160"/>
    </location>
</feature>
<reference evidence="4 5" key="1">
    <citation type="submission" date="2025-04" db="UniProtKB">
        <authorList>
            <consortium name="RefSeq"/>
        </authorList>
    </citation>
    <scope>IDENTIFICATION</scope>
    <source>
        <strain evidence="4 5">USDA-PBARC FA_bdor</strain>
        <tissue evidence="4 5">Whole organism</tissue>
    </source>
</reference>
<evidence type="ECO:0000256" key="1">
    <source>
        <dbReference type="SAM" id="MobiDB-lite"/>
    </source>
</evidence>
<evidence type="ECO:0000313" key="4">
    <source>
        <dbReference type="RefSeq" id="XP_011303552.1"/>
    </source>
</evidence>
<keyword evidence="2" id="KW-1133">Transmembrane helix</keyword>
<dbReference type="KEGG" id="fas:105266819"/>
<feature type="compositionally biased region" description="Basic and acidic residues" evidence="1">
    <location>
        <begin position="91"/>
        <end position="103"/>
    </location>
</feature>
<accession>A0A9R1U0I9</accession>
<dbReference type="GeneID" id="105266819"/>
<organism evidence="3 5">
    <name type="scientific">Fopius arisanus</name>
    <dbReference type="NCBI Taxonomy" id="64838"/>
    <lineage>
        <taxon>Eukaryota</taxon>
        <taxon>Metazoa</taxon>
        <taxon>Ecdysozoa</taxon>
        <taxon>Arthropoda</taxon>
        <taxon>Hexapoda</taxon>
        <taxon>Insecta</taxon>
        <taxon>Pterygota</taxon>
        <taxon>Neoptera</taxon>
        <taxon>Endopterygota</taxon>
        <taxon>Hymenoptera</taxon>
        <taxon>Apocrita</taxon>
        <taxon>Ichneumonoidea</taxon>
        <taxon>Braconidae</taxon>
        <taxon>Opiinae</taxon>
        <taxon>Fopius</taxon>
    </lineage>
</organism>
<evidence type="ECO:0000313" key="3">
    <source>
        <dbReference type="Proteomes" id="UP000694866"/>
    </source>
</evidence>
<sequence>MCNREICRNSTVDSANSSEEIYESNHEFLSHLCHCKCKVIGLVRHQMERVSQEHRFDLNFRSNPKYQNTKSEVLTNASKERGVQTLTEVKNQNEKKTEARDNETSPSPPLETTFFPSFLLKRPPLPQLNHFYQYKNVVVGSLVMLGVVWMALVLGALLGASVCGDKRTCLPIFQLDSTIRSKHSIF</sequence>
<protein>
    <submittedName>
        <fullName evidence="4 5">Uncharacterized protein</fullName>
    </submittedName>
</protein>
<gene>
    <name evidence="4 5" type="primary">LOC105266819</name>
</gene>
<keyword evidence="3" id="KW-1185">Reference proteome</keyword>
<name>A0A9R1U0I9_9HYME</name>
<proteinExistence type="predicted"/>
<dbReference type="Proteomes" id="UP000694866">
    <property type="component" value="Unplaced"/>
</dbReference>
<keyword evidence="2" id="KW-0812">Transmembrane</keyword>